<keyword evidence="2" id="KW-0472">Membrane</keyword>
<proteinExistence type="predicted"/>
<organism evidence="2 3">
    <name type="scientific">Toxoplasma gondii p89</name>
    <dbReference type="NCBI Taxonomy" id="943119"/>
    <lineage>
        <taxon>Eukaryota</taxon>
        <taxon>Sar</taxon>
        <taxon>Alveolata</taxon>
        <taxon>Apicomplexa</taxon>
        <taxon>Conoidasida</taxon>
        <taxon>Coccidia</taxon>
        <taxon>Eucoccidiorida</taxon>
        <taxon>Eimeriorina</taxon>
        <taxon>Sarcocystidae</taxon>
        <taxon>Toxoplasma</taxon>
    </lineage>
</organism>
<keyword evidence="2" id="KW-0812">Transmembrane</keyword>
<feature type="compositionally biased region" description="Polar residues" evidence="1">
    <location>
        <begin position="146"/>
        <end position="157"/>
    </location>
</feature>
<feature type="compositionally biased region" description="Acidic residues" evidence="1">
    <location>
        <begin position="198"/>
        <end position="209"/>
    </location>
</feature>
<protein>
    <submittedName>
        <fullName evidence="2">Putative transmembrane protein</fullName>
    </submittedName>
</protein>
<dbReference type="VEuPathDB" id="ToxoDB:TGP89_209510"/>
<feature type="region of interest" description="Disordered" evidence="1">
    <location>
        <begin position="136"/>
        <end position="236"/>
    </location>
</feature>
<accession>A0A086JAP9</accession>
<name>A0A086JAP9_TOXGO</name>
<evidence type="ECO:0000313" key="2">
    <source>
        <dbReference type="EMBL" id="KFG29217.1"/>
    </source>
</evidence>
<feature type="region of interest" description="Disordered" evidence="1">
    <location>
        <begin position="369"/>
        <end position="396"/>
    </location>
</feature>
<feature type="region of interest" description="Disordered" evidence="1">
    <location>
        <begin position="307"/>
        <end position="340"/>
    </location>
</feature>
<dbReference type="Proteomes" id="UP000028828">
    <property type="component" value="Unassembled WGS sequence"/>
</dbReference>
<sequence>MSSLRATNTSVAGSTRLLLTVGVIVIGVVFAPTPRTAQAAVERRLSVDGDATQAKSFLPQTSTEDEFWHEQSRVLQRRSPRFGFLGRMDDESTKELEGTVDVSGDAEDAVKTFPGDNVDNSNGLAVDEYFERHHSADNMEGDTGSEMPQGTKTTASAEQERDLPAKDKPNIEIEDASTTRDAASGGTSTTEGAQPESVADDELPMDETDYTPGNTSLSEGEETEGVTTNGFNSKTADARENIERQHGEMRAQHNVSLTHGREQELDAARMYREKEDEQELQTTELNEQAAAEQDQVAQDAIAVVGQHRGSEDGQIQHMHSQSQLTQTDSGSKSLPADKPADGEAWEVMPGLVSMDGGDTVMRSKTETNVNLERSQSVEGEANETGALVDSEQKGESVVPVAASAGMMGNNPEEAAINESPVVSHPQSTESLESSDELSTDVFGRRDFEFSRSVSVDRYSNEDSLAEPNATDRRDDPVAPAPELTKVTEGKASRGQRKVKTAASLNRIPPPPAQSRQSKPAAEDVSFTAEPTQHTLQDPQATSGLPGVVPTRGILSLVTAARILELKPLLDFGKAMMGGVGTKASPPVPASEQQVEASRLHQHLEQSIRLAEDYIRKYFPEIGSASGNQFQKAWKVLPFLEATRQRPFDEDNSVDLGYSDYVDLVDGGVEDTTIDDLYSTLRNIIPHLSPFSQGTHLRIPSLVPKNSTNVPAVINSFVQGGSSSSTHQVPSSSLRPIVSAIQK</sequence>
<feature type="compositionally biased region" description="Polar residues" evidence="1">
    <location>
        <begin position="528"/>
        <end position="542"/>
    </location>
</feature>
<dbReference type="AlphaFoldDB" id="A0A086JAP9"/>
<dbReference type="EMBL" id="AEYI02002200">
    <property type="protein sequence ID" value="KFG29217.1"/>
    <property type="molecule type" value="Genomic_DNA"/>
</dbReference>
<feature type="region of interest" description="Disordered" evidence="1">
    <location>
        <begin position="456"/>
        <end position="543"/>
    </location>
</feature>
<gene>
    <name evidence="2" type="ORF">TGP89_209510</name>
</gene>
<dbReference type="OrthoDB" id="10332393at2759"/>
<feature type="compositionally biased region" description="Polar residues" evidence="1">
    <location>
        <begin position="179"/>
        <end position="192"/>
    </location>
</feature>
<evidence type="ECO:0000313" key="3">
    <source>
        <dbReference type="Proteomes" id="UP000028828"/>
    </source>
</evidence>
<feature type="region of interest" description="Disordered" evidence="1">
    <location>
        <begin position="418"/>
        <end position="439"/>
    </location>
</feature>
<reference evidence="2 3" key="1">
    <citation type="submission" date="2014-03" db="EMBL/GenBank/DDBJ databases">
        <authorList>
            <person name="Sibley D."/>
            <person name="Venepally P."/>
            <person name="Karamycheva S."/>
            <person name="Hadjithomas M."/>
            <person name="Khan A."/>
            <person name="Brunk B."/>
            <person name="Roos D."/>
            <person name="Caler E."/>
            <person name="Lorenzi H."/>
        </authorList>
    </citation>
    <scope>NUCLEOTIDE SEQUENCE [LARGE SCALE GENOMIC DNA]</scope>
    <source>
        <strain evidence="3">p89</strain>
    </source>
</reference>
<feature type="compositionally biased region" description="Polar residues" evidence="1">
    <location>
        <begin position="317"/>
        <end position="332"/>
    </location>
</feature>
<evidence type="ECO:0000256" key="1">
    <source>
        <dbReference type="SAM" id="MobiDB-lite"/>
    </source>
</evidence>
<comment type="caution">
    <text evidence="2">The sequence shown here is derived from an EMBL/GenBank/DDBJ whole genome shotgun (WGS) entry which is preliminary data.</text>
</comment>
<feature type="compositionally biased region" description="Basic and acidic residues" evidence="1">
    <location>
        <begin position="158"/>
        <end position="171"/>
    </location>
</feature>